<evidence type="ECO:0000313" key="10">
    <source>
        <dbReference type="EMBL" id="GEC94166.1"/>
    </source>
</evidence>
<dbReference type="Pfam" id="PF08241">
    <property type="entry name" value="Methyltransf_11"/>
    <property type="match status" value="1"/>
</dbReference>
<evidence type="ECO:0000256" key="8">
    <source>
        <dbReference type="HAMAP-Rule" id="MF_00835"/>
    </source>
</evidence>
<comment type="similarity">
    <text evidence="8">Belongs to the methyltransferase superfamily.</text>
</comment>
<dbReference type="PANTHER" id="PTHR13090">
    <property type="entry name" value="ARGININE-HYDROXYLASE NDUFAF5, MITOCHONDRIAL"/>
    <property type="match status" value="1"/>
</dbReference>
<dbReference type="AlphaFoldDB" id="A0A4Y4CPG3"/>
<comment type="catalytic activity">
    <reaction evidence="1 8">
        <text>malonyl-[ACP] + S-adenosyl-L-methionine = malonyl-[ACP] methyl ester + S-adenosyl-L-homocysteine</text>
        <dbReference type="Rhea" id="RHEA:17105"/>
        <dbReference type="Rhea" id="RHEA-COMP:9623"/>
        <dbReference type="Rhea" id="RHEA-COMP:9954"/>
        <dbReference type="ChEBI" id="CHEBI:57856"/>
        <dbReference type="ChEBI" id="CHEBI:59789"/>
        <dbReference type="ChEBI" id="CHEBI:78449"/>
        <dbReference type="ChEBI" id="CHEBI:78845"/>
        <dbReference type="EC" id="2.1.1.197"/>
    </reaction>
</comment>
<sequence length="258" mass="27807">MQAPAPKRAVRAAFDKAADRYDAVASVQRAACDRLIQLAVRNGHQPARILDAGCGTGYALAGLRQHFPAADLVALDFAPAMLRRHPPGLARPLCADLEHLPLAAASVDAIWSSYALQWCAPGRAFPELARCLRPGGQLWIATLGPGTLAELRDAFRQVDDAEHVLPFQPPEAITAAIEAAGLRVIASERATLQAWAPDLRQLLADIKTLGAHQTGAARRKPLGKTAWARLQAAYEQHRSAAGLPASYDTFWLIAEKRP</sequence>
<keyword evidence="7 8" id="KW-0093">Biotin biosynthesis</keyword>
<comment type="function">
    <text evidence="8">Converts the free carboxyl group of a malonyl-thioester to its methyl ester by transfer of a methyl group from S-adenosyl-L-methionine (SAM). It allows to synthesize pimeloyl-ACP via the fatty acid synthetic pathway.</text>
</comment>
<dbReference type="NCBIfam" id="TIGR02072">
    <property type="entry name" value="BioC"/>
    <property type="match status" value="1"/>
</dbReference>
<dbReference type="OrthoDB" id="9760689at2"/>
<keyword evidence="6 8" id="KW-0949">S-adenosyl-L-methionine</keyword>
<dbReference type="GO" id="GO:0102130">
    <property type="term" value="F:malonyl-CoA methyltransferase activity"/>
    <property type="evidence" value="ECO:0007669"/>
    <property type="project" value="UniProtKB-EC"/>
</dbReference>
<evidence type="ECO:0000256" key="4">
    <source>
        <dbReference type="ARBA" id="ARBA00022603"/>
    </source>
</evidence>
<dbReference type="SUPFAM" id="SSF53335">
    <property type="entry name" value="S-adenosyl-L-methionine-dependent methyltransferases"/>
    <property type="match status" value="1"/>
</dbReference>
<evidence type="ECO:0000256" key="5">
    <source>
        <dbReference type="ARBA" id="ARBA00022679"/>
    </source>
</evidence>
<comment type="pathway">
    <text evidence="2 8">Cofactor biosynthesis; biotin biosynthesis.</text>
</comment>
<dbReference type="InterPro" id="IPR029063">
    <property type="entry name" value="SAM-dependent_MTases_sf"/>
</dbReference>
<dbReference type="Gene3D" id="3.40.50.150">
    <property type="entry name" value="Vaccinia Virus protein VP39"/>
    <property type="match status" value="1"/>
</dbReference>
<gene>
    <name evidence="10" type="primary">bioC_1</name>
    <name evidence="8" type="synonym">bioC</name>
    <name evidence="10" type="ORF">ZRA01_02390</name>
</gene>
<dbReference type="UniPathway" id="UPA00078"/>
<keyword evidence="5 8" id="KW-0808">Transferase</keyword>
<name>A0A4Y4CPG3_ZOORA</name>
<dbReference type="GO" id="GO:0008757">
    <property type="term" value="F:S-adenosylmethionine-dependent methyltransferase activity"/>
    <property type="evidence" value="ECO:0007669"/>
    <property type="project" value="InterPro"/>
</dbReference>
<dbReference type="GO" id="GO:0010340">
    <property type="term" value="F:carboxyl-O-methyltransferase activity"/>
    <property type="evidence" value="ECO:0007669"/>
    <property type="project" value="UniProtKB-UniRule"/>
</dbReference>
<dbReference type="Proteomes" id="UP000318422">
    <property type="component" value="Unassembled WGS sequence"/>
</dbReference>
<evidence type="ECO:0000256" key="2">
    <source>
        <dbReference type="ARBA" id="ARBA00004746"/>
    </source>
</evidence>
<proteinExistence type="inferred from homology"/>
<accession>A0A4Y4CPG3</accession>
<feature type="domain" description="Methyltransferase type 11" evidence="9">
    <location>
        <begin position="50"/>
        <end position="140"/>
    </location>
</feature>
<protein>
    <recommendedName>
        <fullName evidence="3 8">Malonyl-[acyl-carrier protein] O-methyltransferase</fullName>
        <shortName evidence="8">Malonyl-ACP O-methyltransferase</shortName>
        <ecNumber evidence="3 8">2.1.1.197</ecNumber>
    </recommendedName>
    <alternativeName>
        <fullName evidence="8">Biotin synthesis protein BioC</fullName>
    </alternativeName>
</protein>
<dbReference type="EC" id="2.1.1.197" evidence="3 8"/>
<dbReference type="InterPro" id="IPR013216">
    <property type="entry name" value="Methyltransf_11"/>
</dbReference>
<dbReference type="GO" id="GO:0032259">
    <property type="term" value="P:methylation"/>
    <property type="evidence" value="ECO:0007669"/>
    <property type="project" value="UniProtKB-KW"/>
</dbReference>
<evidence type="ECO:0000256" key="3">
    <source>
        <dbReference type="ARBA" id="ARBA00012327"/>
    </source>
</evidence>
<keyword evidence="11" id="KW-1185">Reference proteome</keyword>
<dbReference type="PANTHER" id="PTHR13090:SF1">
    <property type="entry name" value="ARGININE-HYDROXYLASE NDUFAF5, MITOCHONDRIAL"/>
    <property type="match status" value="1"/>
</dbReference>
<dbReference type="GO" id="GO:0009102">
    <property type="term" value="P:biotin biosynthetic process"/>
    <property type="evidence" value="ECO:0007669"/>
    <property type="project" value="UniProtKB-UniRule"/>
</dbReference>
<dbReference type="InterPro" id="IPR011814">
    <property type="entry name" value="BioC"/>
</dbReference>
<evidence type="ECO:0000256" key="1">
    <source>
        <dbReference type="ARBA" id="ARBA00000852"/>
    </source>
</evidence>
<dbReference type="EMBL" id="BJNV01000004">
    <property type="protein sequence ID" value="GEC94166.1"/>
    <property type="molecule type" value="Genomic_DNA"/>
</dbReference>
<dbReference type="CDD" id="cd02440">
    <property type="entry name" value="AdoMet_MTases"/>
    <property type="match status" value="1"/>
</dbReference>
<evidence type="ECO:0000256" key="6">
    <source>
        <dbReference type="ARBA" id="ARBA00022691"/>
    </source>
</evidence>
<dbReference type="InterPro" id="IPR050602">
    <property type="entry name" value="Malonyl-ACP_OMT"/>
</dbReference>
<evidence type="ECO:0000259" key="9">
    <source>
        <dbReference type="Pfam" id="PF08241"/>
    </source>
</evidence>
<comment type="caution">
    <text evidence="10">The sequence shown here is derived from an EMBL/GenBank/DDBJ whole genome shotgun (WGS) entry which is preliminary data.</text>
</comment>
<evidence type="ECO:0000256" key="7">
    <source>
        <dbReference type="ARBA" id="ARBA00022756"/>
    </source>
</evidence>
<organism evidence="10 11">
    <name type="scientific">Zoogloea ramigera</name>
    <dbReference type="NCBI Taxonomy" id="350"/>
    <lineage>
        <taxon>Bacteria</taxon>
        <taxon>Pseudomonadati</taxon>
        <taxon>Pseudomonadota</taxon>
        <taxon>Betaproteobacteria</taxon>
        <taxon>Rhodocyclales</taxon>
        <taxon>Zoogloeaceae</taxon>
        <taxon>Zoogloea</taxon>
    </lineage>
</organism>
<dbReference type="RefSeq" id="WP_141348927.1">
    <property type="nucleotide sequence ID" value="NZ_BJNV01000004.1"/>
</dbReference>
<dbReference type="HAMAP" id="MF_00835">
    <property type="entry name" value="BioC"/>
    <property type="match status" value="1"/>
</dbReference>
<keyword evidence="4 8" id="KW-0489">Methyltransferase</keyword>
<evidence type="ECO:0000313" key="11">
    <source>
        <dbReference type="Proteomes" id="UP000318422"/>
    </source>
</evidence>
<reference evidence="10 11" key="1">
    <citation type="submission" date="2019-06" db="EMBL/GenBank/DDBJ databases">
        <title>Whole genome shotgun sequence of Zoogloea ramigera NBRC 15342.</title>
        <authorList>
            <person name="Hosoyama A."/>
            <person name="Uohara A."/>
            <person name="Ohji S."/>
            <person name="Ichikawa N."/>
        </authorList>
    </citation>
    <scope>NUCLEOTIDE SEQUENCE [LARGE SCALE GENOMIC DNA]</scope>
    <source>
        <strain evidence="10 11">NBRC 15342</strain>
    </source>
</reference>